<comment type="similarity">
    <text evidence="1 2">Belongs to the TonB-dependent receptor family.</text>
</comment>
<dbReference type="Pfam" id="PF07715">
    <property type="entry name" value="Plug"/>
    <property type="match status" value="1"/>
</dbReference>
<evidence type="ECO:0000313" key="7">
    <source>
        <dbReference type="Proteomes" id="UP000189739"/>
    </source>
</evidence>
<feature type="chain" id="PRO_5012278252" evidence="3">
    <location>
        <begin position="19"/>
        <end position="1024"/>
    </location>
</feature>
<keyword evidence="1" id="KW-0998">Cell outer membrane</keyword>
<dbReference type="SUPFAM" id="SSF49464">
    <property type="entry name" value="Carboxypeptidase regulatory domain-like"/>
    <property type="match status" value="1"/>
</dbReference>
<keyword evidence="1" id="KW-1134">Transmembrane beta strand</keyword>
<dbReference type="InterPro" id="IPR039426">
    <property type="entry name" value="TonB-dep_rcpt-like"/>
</dbReference>
<comment type="caution">
    <text evidence="6">The sequence shown here is derived from an EMBL/GenBank/DDBJ whole genome shotgun (WGS) entry which is preliminary data.</text>
</comment>
<dbReference type="Pfam" id="PF00593">
    <property type="entry name" value="TonB_dep_Rec_b-barrel"/>
    <property type="match status" value="1"/>
</dbReference>
<dbReference type="InterPro" id="IPR023997">
    <property type="entry name" value="TonB-dep_OMP_SusC/RagA_CS"/>
</dbReference>
<dbReference type="RefSeq" id="WP_078348160.1">
    <property type="nucleotide sequence ID" value="NZ_MBTF01000012.1"/>
</dbReference>
<evidence type="ECO:0000256" key="1">
    <source>
        <dbReference type="PROSITE-ProRule" id="PRU01360"/>
    </source>
</evidence>
<dbReference type="Gene3D" id="2.170.130.10">
    <property type="entry name" value="TonB-dependent receptor, plug domain"/>
    <property type="match status" value="1"/>
</dbReference>
<keyword evidence="7" id="KW-1185">Reference proteome</keyword>
<dbReference type="PROSITE" id="PS52016">
    <property type="entry name" value="TONB_DEPENDENT_REC_3"/>
    <property type="match status" value="1"/>
</dbReference>
<gene>
    <name evidence="6" type="ORF">BC343_04410</name>
</gene>
<evidence type="ECO:0000259" key="4">
    <source>
        <dbReference type="Pfam" id="PF00593"/>
    </source>
</evidence>
<keyword evidence="2" id="KW-0798">TonB box</keyword>
<comment type="subcellular location">
    <subcellularLocation>
        <location evidence="1">Cell outer membrane</location>
        <topology evidence="1">Multi-pass membrane protein</topology>
    </subcellularLocation>
</comment>
<dbReference type="InterPro" id="IPR023996">
    <property type="entry name" value="TonB-dep_OMP_SusC/RagA"/>
</dbReference>
<feature type="signal peptide" evidence="3">
    <location>
        <begin position="1"/>
        <end position="18"/>
    </location>
</feature>
<dbReference type="NCBIfam" id="TIGR04057">
    <property type="entry name" value="SusC_RagA_signa"/>
    <property type="match status" value="1"/>
</dbReference>
<accession>A0A1S9PER1</accession>
<dbReference type="Proteomes" id="UP000189739">
    <property type="component" value="Unassembled WGS sequence"/>
</dbReference>
<dbReference type="NCBIfam" id="TIGR04056">
    <property type="entry name" value="OMP_RagA_SusC"/>
    <property type="match status" value="1"/>
</dbReference>
<reference evidence="6 7" key="1">
    <citation type="submission" date="2016-07" db="EMBL/GenBank/DDBJ databases">
        <title>Genomic analysis of zinc-resistant bacterium Mucilaginibacter pedocola TBZ30.</title>
        <authorList>
            <person name="Huang J."/>
            <person name="Tang J."/>
        </authorList>
    </citation>
    <scope>NUCLEOTIDE SEQUENCE [LARGE SCALE GENOMIC DNA]</scope>
    <source>
        <strain evidence="6 7">TBZ30</strain>
    </source>
</reference>
<organism evidence="6 7">
    <name type="scientific">Mucilaginibacter pedocola</name>
    <dbReference type="NCBI Taxonomy" id="1792845"/>
    <lineage>
        <taxon>Bacteria</taxon>
        <taxon>Pseudomonadati</taxon>
        <taxon>Bacteroidota</taxon>
        <taxon>Sphingobacteriia</taxon>
        <taxon>Sphingobacteriales</taxon>
        <taxon>Sphingobacteriaceae</taxon>
        <taxon>Mucilaginibacter</taxon>
    </lineage>
</organism>
<keyword evidence="1" id="KW-0813">Transport</keyword>
<name>A0A1S9PER1_9SPHI</name>
<dbReference type="STRING" id="1792845.BC343_04410"/>
<dbReference type="EMBL" id="MBTF01000012">
    <property type="protein sequence ID" value="OOQ59430.1"/>
    <property type="molecule type" value="Genomic_DNA"/>
</dbReference>
<dbReference type="SUPFAM" id="SSF56935">
    <property type="entry name" value="Porins"/>
    <property type="match status" value="1"/>
</dbReference>
<dbReference type="Gene3D" id="2.60.40.1120">
    <property type="entry name" value="Carboxypeptidase-like, regulatory domain"/>
    <property type="match status" value="1"/>
</dbReference>
<dbReference type="Pfam" id="PF13715">
    <property type="entry name" value="CarbopepD_reg_2"/>
    <property type="match status" value="1"/>
</dbReference>
<evidence type="ECO:0000313" key="6">
    <source>
        <dbReference type="EMBL" id="OOQ59430.1"/>
    </source>
</evidence>
<evidence type="ECO:0000256" key="2">
    <source>
        <dbReference type="RuleBase" id="RU003357"/>
    </source>
</evidence>
<keyword evidence="1" id="KW-0812">Transmembrane</keyword>
<dbReference type="InterPro" id="IPR037066">
    <property type="entry name" value="Plug_dom_sf"/>
</dbReference>
<evidence type="ECO:0000259" key="5">
    <source>
        <dbReference type="Pfam" id="PF07715"/>
    </source>
</evidence>
<dbReference type="InterPro" id="IPR000531">
    <property type="entry name" value="Beta-barrel_TonB"/>
</dbReference>
<dbReference type="InterPro" id="IPR008969">
    <property type="entry name" value="CarboxyPept-like_regulatory"/>
</dbReference>
<proteinExistence type="inferred from homology"/>
<feature type="domain" description="TonB-dependent receptor-like beta-barrel" evidence="4">
    <location>
        <begin position="460"/>
        <end position="990"/>
    </location>
</feature>
<sequence length="1024" mass="112762">MKKLLTILMLLFCTWAYAQQKTVTGTVTSKDLGSPLVGVTVRSGQNTVTTDVNGKFSIQAALNATVTFSYIGMEPYSYVVTASNEPVAVVMDYKAGNLNEVVVTGYQTQKKADLTGAVAVVNMTDIKNVRQGNPIKSLQGRVPGVNITSDGSPGGGATVRIRGINTLGNNDPLYVIDGIPTKRGLQEINQDDIESIQVLKDASSATIYGSRAANGVIIVTTKRAKNGVHKIDVNASTSIEYYTTKQKMLNTNQRGEAYWRAAVNDKFNPNNNQIYKYTWNGDFNNPQLTSVDLPEFIDAAKTMRSADTKWYDEISQASLLQNYNLAFTNGGERGNSYFSLSYYDNKGIVRESRAKKITMRLNTEYNFLNNRLKIGENFNGTYATNVLIPTGDVLFTALVQQPIVPIHTENGGWGGPASGMTDRHNPVRLIEDNKQNKNYFGRIIANAYADLIVIPGLHVRSSYGVDYAGTWQRSLRKSYVSGFLTDPSNLVQNSQNYDGNLIFQNTINYAKDFGKHHVDAVLGHESIRFINQNFFASRQGYALENLDYAYLDRGTTNINNGGNGTANSLLSFFAKANYAYDNKYLISGTIRRDGSSRFGANNRYGYFPAGSVGWRVSQESFLKDSKLISDLKLRYSYGQAGNQETGNYATYSLYSAIYGLSNNDRIGGTAYDISGANTGTLPSGFVKIQQENPDLKWESTKESNFGVDFGLFNQTITGSVDYFIKNTTGILITPGYLAVIGEGGTKTFNGASMQNKGIDAIVNYDGRIGDDISFGISANFSKYTNKVTYLPSEIYTAYAGNGTDQIIVGRSINSIFGYVADGLFTSADQVTNSPAQPGKGLGRIRFKDLNGDNVINDRDRTYISNGNPDFLYGMNFTLRWKKLDFAAFFQGVQGLQVYNSYKTYTDFASIWPGGNWGQRVLDAWSPQNTGSTIPALTLVNTNDENRTSTYFIENGSYLKLRNLQIGYNLKDALKRLNIQSARIFFQGSNLLTIKSKGYTAADPENPGNGYPIPAIVTFGLDLSF</sequence>
<keyword evidence="1 2" id="KW-0472">Membrane</keyword>
<dbReference type="OrthoDB" id="9768177at2"/>
<dbReference type="GO" id="GO:0009279">
    <property type="term" value="C:cell outer membrane"/>
    <property type="evidence" value="ECO:0007669"/>
    <property type="project" value="UniProtKB-SubCell"/>
</dbReference>
<feature type="domain" description="TonB-dependent receptor plug" evidence="5">
    <location>
        <begin position="111"/>
        <end position="216"/>
    </location>
</feature>
<protein>
    <submittedName>
        <fullName evidence="6">SusC/RagA family protein</fullName>
    </submittedName>
</protein>
<dbReference type="AlphaFoldDB" id="A0A1S9PER1"/>
<dbReference type="InterPro" id="IPR012910">
    <property type="entry name" value="Plug_dom"/>
</dbReference>
<evidence type="ECO:0000256" key="3">
    <source>
        <dbReference type="SAM" id="SignalP"/>
    </source>
</evidence>
<keyword evidence="3" id="KW-0732">Signal</keyword>